<protein>
    <recommendedName>
        <fullName evidence="2">Anti-sigma factor antagonist</fullName>
    </recommendedName>
</protein>
<dbReference type="AlphaFoldDB" id="A0AA37F7E0"/>
<dbReference type="GO" id="GO:0043856">
    <property type="term" value="F:anti-sigma factor antagonist activity"/>
    <property type="evidence" value="ECO:0007669"/>
    <property type="project" value="InterPro"/>
</dbReference>
<dbReference type="SUPFAM" id="SSF52091">
    <property type="entry name" value="SpoIIaa-like"/>
    <property type="match status" value="1"/>
</dbReference>
<gene>
    <name evidence="4" type="primary">rsbV</name>
    <name evidence="4" type="ORF">GCM10010126_59440</name>
</gene>
<feature type="domain" description="STAS" evidence="3">
    <location>
        <begin position="22"/>
        <end position="122"/>
    </location>
</feature>
<dbReference type="PANTHER" id="PTHR33495">
    <property type="entry name" value="ANTI-SIGMA FACTOR ANTAGONIST TM_1081-RELATED-RELATED"/>
    <property type="match status" value="1"/>
</dbReference>
<reference evidence="4" key="1">
    <citation type="journal article" date="2014" name="Int. J. Syst. Evol. Microbiol.">
        <title>Complete genome sequence of Corynebacterium casei LMG S-19264T (=DSM 44701T), isolated from a smear-ripened cheese.</title>
        <authorList>
            <consortium name="US DOE Joint Genome Institute (JGI-PGF)"/>
            <person name="Walter F."/>
            <person name="Albersmeier A."/>
            <person name="Kalinowski J."/>
            <person name="Ruckert C."/>
        </authorList>
    </citation>
    <scope>NUCLEOTIDE SEQUENCE</scope>
    <source>
        <strain evidence="4">JCM 3093</strain>
    </source>
</reference>
<dbReference type="InterPro" id="IPR003658">
    <property type="entry name" value="Anti-sigma_ant"/>
</dbReference>
<proteinExistence type="inferred from homology"/>
<dbReference type="InterPro" id="IPR036513">
    <property type="entry name" value="STAS_dom_sf"/>
</dbReference>
<dbReference type="NCBIfam" id="TIGR00377">
    <property type="entry name" value="ant_ant_sig"/>
    <property type="match status" value="1"/>
</dbReference>
<accession>A0AA37F7E0</accession>
<reference evidence="4" key="2">
    <citation type="submission" date="2022-09" db="EMBL/GenBank/DDBJ databases">
        <authorList>
            <person name="Sun Q."/>
            <person name="Ohkuma M."/>
        </authorList>
    </citation>
    <scope>NUCLEOTIDE SEQUENCE</scope>
    <source>
        <strain evidence="4">JCM 3093</strain>
    </source>
</reference>
<dbReference type="InterPro" id="IPR002645">
    <property type="entry name" value="STAS_dom"/>
</dbReference>
<dbReference type="RefSeq" id="WP_191897721.1">
    <property type="nucleotide sequence ID" value="NZ_BMQD01000025.1"/>
</dbReference>
<dbReference type="CDD" id="cd07043">
    <property type="entry name" value="STAS_anti-anti-sigma_factors"/>
    <property type="match status" value="1"/>
</dbReference>
<organism evidence="4 5">
    <name type="scientific">Planomonospora parontospora</name>
    <dbReference type="NCBI Taxonomy" id="58119"/>
    <lineage>
        <taxon>Bacteria</taxon>
        <taxon>Bacillati</taxon>
        <taxon>Actinomycetota</taxon>
        <taxon>Actinomycetes</taxon>
        <taxon>Streptosporangiales</taxon>
        <taxon>Streptosporangiaceae</taxon>
        <taxon>Planomonospora</taxon>
    </lineage>
</organism>
<dbReference type="EMBL" id="BMQD01000025">
    <property type="protein sequence ID" value="GGK92216.1"/>
    <property type="molecule type" value="Genomic_DNA"/>
</dbReference>
<evidence type="ECO:0000313" key="4">
    <source>
        <dbReference type="EMBL" id="GGK92216.1"/>
    </source>
</evidence>
<evidence type="ECO:0000259" key="3">
    <source>
        <dbReference type="PROSITE" id="PS50801"/>
    </source>
</evidence>
<dbReference type="PANTHER" id="PTHR33495:SF2">
    <property type="entry name" value="ANTI-SIGMA FACTOR ANTAGONIST TM_1081-RELATED"/>
    <property type="match status" value="1"/>
</dbReference>
<dbReference type="Pfam" id="PF01740">
    <property type="entry name" value="STAS"/>
    <property type="match status" value="1"/>
</dbReference>
<evidence type="ECO:0000313" key="5">
    <source>
        <dbReference type="Proteomes" id="UP000627984"/>
    </source>
</evidence>
<dbReference type="Gene3D" id="3.30.750.24">
    <property type="entry name" value="STAS domain"/>
    <property type="match status" value="1"/>
</dbReference>
<name>A0AA37F7E0_9ACTN</name>
<evidence type="ECO:0000256" key="2">
    <source>
        <dbReference type="RuleBase" id="RU003749"/>
    </source>
</evidence>
<dbReference type="PROSITE" id="PS50801">
    <property type="entry name" value="STAS"/>
    <property type="match status" value="1"/>
</dbReference>
<comment type="similarity">
    <text evidence="1 2">Belongs to the anti-sigma-factor antagonist family.</text>
</comment>
<dbReference type="Proteomes" id="UP000627984">
    <property type="component" value="Unassembled WGS sequence"/>
</dbReference>
<evidence type="ECO:0000256" key="1">
    <source>
        <dbReference type="ARBA" id="ARBA00009013"/>
    </source>
</evidence>
<sequence>MAWANPPGSGTLSVLTGLRGAVVIVRPTGELTMSTAPYFRTRLEQAAVFNTPPRVVVDTEEITFCDSAGLDVLTAVLHEIERGGGRLVLSGRNDRLLRILKTTGMDGRLQPYATTEDAVSHLAAFE</sequence>
<comment type="caution">
    <text evidence="4">The sequence shown here is derived from an EMBL/GenBank/DDBJ whole genome shotgun (WGS) entry which is preliminary data.</text>
</comment>